<dbReference type="Gene3D" id="2.130.10.10">
    <property type="entry name" value="YVTN repeat-like/Quinoprotein amine dehydrogenase"/>
    <property type="match status" value="2"/>
</dbReference>
<evidence type="ECO:0000313" key="2">
    <source>
        <dbReference type="WBParaSite" id="PgR052_g036_t01"/>
    </source>
</evidence>
<dbReference type="WBParaSite" id="PgR052_g036_t01">
    <property type="protein sequence ID" value="PgR052_g036_t01"/>
    <property type="gene ID" value="PgR052_g036"/>
</dbReference>
<evidence type="ECO:0000313" key="1">
    <source>
        <dbReference type="Proteomes" id="UP000887569"/>
    </source>
</evidence>
<dbReference type="InterPro" id="IPR036322">
    <property type="entry name" value="WD40_repeat_dom_sf"/>
</dbReference>
<proteinExistence type="predicted"/>
<dbReference type="InterPro" id="IPR001680">
    <property type="entry name" value="WD40_rpt"/>
</dbReference>
<dbReference type="GO" id="GO:0032040">
    <property type="term" value="C:small-subunit processome"/>
    <property type="evidence" value="ECO:0007669"/>
    <property type="project" value="TreeGrafter"/>
</dbReference>
<reference evidence="2" key="1">
    <citation type="submission" date="2022-11" db="UniProtKB">
        <authorList>
            <consortium name="WormBaseParasite"/>
        </authorList>
    </citation>
    <scope>IDENTIFICATION</scope>
</reference>
<keyword evidence="1" id="KW-1185">Reference proteome</keyword>
<dbReference type="GO" id="GO:0034455">
    <property type="term" value="C:t-UTP complex"/>
    <property type="evidence" value="ECO:0007669"/>
    <property type="project" value="TreeGrafter"/>
</dbReference>
<dbReference type="AlphaFoldDB" id="A0A915BQF2"/>
<sequence length="652" mass="71403">IINLTVTVMGELCVHRNALFEDEGLTIDNFAMNNREGILAIARRTDREGEKVSEAVIEFWNVIGQPIFHLKTIPLGVDGAQSLLWIEDSDSLLAAHMDGSITVHHTHSPRFFKSQVCATPIWCLSAIATNSFCAGTDSGAVFFLNFVDDRLNVVRTINIGFGSRVLSLASDGVLLAVGSLDVINVIDAASTSIQRTLRLPRVEKRKPTVVWCLSFIEGILTSGDSRGCVCFWNPANGALVQTVQTHQADVLSLCVVRDVVYAGGVDPSIARLTHNKERNLWRVEHRRVLHNNDVRALVASRTALFSGGAEHHFVVSTKNSHHNALKLTPCKVASGANVFLYEYLNRIVMWRAAVAAEGASCKRRVALRKDPEKLLEIRSKNEEYIFSSAVSNDGCIVAVAKLNSVVVYSLDGLTNVKAPDVRVLDTLPIRASALVFCSHSLVVASDAFTLRVICVYDRSTSEAHCFTSGDDAGEVIRLHAGHDAPKVVVLTTRNDIYVADLKSKSLHRLCLDIGSVFMDVQFMNDTTLFVLCADHQRTVLEYSLSDNSLSGKAISKEALSMASDEFVVDMEAHPDGTILVGSKGTLRIIDTHQTKRAMLLVDEGTGAVPGMQRPDRCFAARWLPGRSLLLCVPRLLSEPSLGAFRAKRYGQN</sequence>
<dbReference type="InterPro" id="IPR011044">
    <property type="entry name" value="Quino_amine_DH_bsu"/>
</dbReference>
<dbReference type="PANTHER" id="PTHR44163:SF1">
    <property type="entry name" value="U3 SMALL NUCLEOLAR RNA-ASSOCIATED PROTEIN 4 HOMOLOG"/>
    <property type="match status" value="1"/>
</dbReference>
<dbReference type="InterPro" id="IPR046351">
    <property type="entry name" value="UTP4"/>
</dbReference>
<organism evidence="1 2">
    <name type="scientific">Parascaris univalens</name>
    <name type="common">Nematode worm</name>
    <dbReference type="NCBI Taxonomy" id="6257"/>
    <lineage>
        <taxon>Eukaryota</taxon>
        <taxon>Metazoa</taxon>
        <taxon>Ecdysozoa</taxon>
        <taxon>Nematoda</taxon>
        <taxon>Chromadorea</taxon>
        <taxon>Rhabditida</taxon>
        <taxon>Spirurina</taxon>
        <taxon>Ascaridomorpha</taxon>
        <taxon>Ascaridoidea</taxon>
        <taxon>Ascarididae</taxon>
        <taxon>Parascaris</taxon>
    </lineage>
</organism>
<name>A0A915BQF2_PARUN</name>
<dbReference type="GO" id="GO:0030686">
    <property type="term" value="C:90S preribosome"/>
    <property type="evidence" value="ECO:0007669"/>
    <property type="project" value="InterPro"/>
</dbReference>
<protein>
    <submittedName>
        <fullName evidence="2">Cirhin</fullName>
    </submittedName>
</protein>
<dbReference type="SUPFAM" id="SSF50969">
    <property type="entry name" value="YVTN repeat-like/Quinoprotein amine dehydrogenase"/>
    <property type="match status" value="1"/>
</dbReference>
<dbReference type="GO" id="GO:0000462">
    <property type="term" value="P:maturation of SSU-rRNA from tricistronic rRNA transcript (SSU-rRNA, 5.8S rRNA, LSU-rRNA)"/>
    <property type="evidence" value="ECO:0007669"/>
    <property type="project" value="InterPro"/>
</dbReference>
<accession>A0A915BQF2</accession>
<dbReference type="PANTHER" id="PTHR44163">
    <property type="entry name" value="U3 SMALL NUCLEOLAR RNA-ASSOCIATED PROTEIN 4 HOMOLOG"/>
    <property type="match status" value="1"/>
</dbReference>
<dbReference type="GO" id="GO:0003723">
    <property type="term" value="F:RNA binding"/>
    <property type="evidence" value="ECO:0007669"/>
    <property type="project" value="TreeGrafter"/>
</dbReference>
<dbReference type="Proteomes" id="UP000887569">
    <property type="component" value="Unplaced"/>
</dbReference>
<dbReference type="SUPFAM" id="SSF50978">
    <property type="entry name" value="WD40 repeat-like"/>
    <property type="match status" value="1"/>
</dbReference>
<dbReference type="SMART" id="SM00320">
    <property type="entry name" value="WD40"/>
    <property type="match status" value="6"/>
</dbReference>
<dbReference type="InterPro" id="IPR015943">
    <property type="entry name" value="WD40/YVTN_repeat-like_dom_sf"/>
</dbReference>